<dbReference type="Gene3D" id="2.30.29.90">
    <property type="match status" value="1"/>
</dbReference>
<feature type="domain" description="Exocyst complex component Sec3 PIP2-binding N-terminal" evidence="6">
    <location>
        <begin position="99"/>
        <end position="200"/>
    </location>
</feature>
<keyword evidence="4" id="KW-0175">Coiled coil</keyword>
<dbReference type="GO" id="GO:0000145">
    <property type="term" value="C:exocyst"/>
    <property type="evidence" value="ECO:0007669"/>
    <property type="project" value="InterPro"/>
</dbReference>
<feature type="compositionally biased region" description="Basic and acidic residues" evidence="5">
    <location>
        <begin position="471"/>
        <end position="491"/>
    </location>
</feature>
<evidence type="ECO:0000259" key="6">
    <source>
        <dbReference type="SMART" id="SM01313"/>
    </source>
</evidence>
<dbReference type="GO" id="GO:0006893">
    <property type="term" value="P:Golgi to plasma membrane transport"/>
    <property type="evidence" value="ECO:0007669"/>
    <property type="project" value="TreeGrafter"/>
</dbReference>
<feature type="compositionally biased region" description="Pro residues" evidence="5">
    <location>
        <begin position="262"/>
        <end position="281"/>
    </location>
</feature>
<evidence type="ECO:0000256" key="2">
    <source>
        <dbReference type="ARBA" id="ARBA00022448"/>
    </source>
</evidence>
<sequence>MDPPGRNGRPYGLPSGPASGMRPGIRPPPISSPASQPLPPASQMTRAEKFADDKRKIILSCFAKTEPDGQPAESYITHIRITEDGRHPQSPPPPSSGPENKKERVIILAVRSTGRVRMHKARENANGSFSIGKTWNFEEVSAVQSFTDFKPQGQDEEQWAQWAGENGFMVTVGKPYFWHTNSMNEKIYFIASLLKVYNKYTSGQLPQLSGFAPRELDEVLAQVDQTRSSGPATPSSVQSFGAGANRVKSPFSPNGSTRGPISPVPQPSPPRSGPPAQPPPMSARRANFNQDGRSSPAIQPPDSLRPQGLRQATSRDQMRPYGSQTPPTTAGRITPQASSIDLAPKREGTPDSLRPGGGGRRGGGFFQPPEAPSSRDGPPSNGLGISSNAGGLRAVNGDRYQANGSSDSLPQVVPTPLPERRRPPMASPPLNDSRFGNDSGAVMPRPLQPSNRSFDQHTPPEPPAMEVPPKSPERMNSRKVSISEKIEKPIEPLRTTSEVKPIEEVPKASEPEKLATPATSPPAEDSDGISRPGLGRMFGGQKKSAKEMFKSAANAYGAFKPRAGGAAAKILLAGTESKTNEPDGITGVVPAPGLNRTKTTESMKTINSDQNSIQQTPTSATATKSLPDLKVTSPKSPDEPMPNALNLSKAAPATTTTTNKMSDLQQKAAELQQKSKAEEEEAARRKVRRTPQQLKYLDRLGVDSSLLEGRGLEYEALLEEFWPQDVWHTKPVENLQAEIRRELSRVQTGSWFEHIALHDEERNAAIKLIDNAVEECDVLEKLLTIYSVELGSLSDDIAYIEAQGQGLQVQTSNQKLLMTELQDLLDAVNVPSQQMDPIYNSNVISLEGLESVERAVLSLYKALVLTDPSLRTGNATEQAAEYTQLSKMRALQEKRNGYLDASQIFLTRFKNYMDIIYGQAAMEIESHAKNDPSKVNSTSTITVSDVNAGRATLWKYSPLVLFAKSMDRNSWLDLISGYQTKMRTVYSESLNGTFQNCKKMARGNAGEEQDLLFTINENQPDGLAISARKLTVKRSGTLARTLRAASGEKPNRQSNSRTGTLFPSDAVADAIQDIAPLLLTEQAFIVDFFHASTTETVDFVEAAQAALPENRQGNHDLHRKTYEPNSEMNQLVSGLMSDMFSFLPTELQNLVNWAVNMGPLQGVGILNALHKAMDGVEDGFFYRTLHSLSTKLTNDWTKFLNLQVRAIEDTKVKIKKRKGVIYFMKIFPSFSGHVENLLPEDRENVADEVRTLVDQGYQQLIKAMFESLRAIAKESPSSAPHAVSNDPEDKEALNYHILLIENMNHYVEYVDTRGNEVLSSGKTKANDELDEHLSLYVDAVLRRPLGKLMDFMESLNHAIEAKGAHTSLSNLASNPTFSPSTFKKLVSAYDARELRRGVDALRKRVEKHFGDADEQEISRNLVVKVLGACEERFAREIEKVQTQPKPVYGDDFVSVPASRDEIAKWFKGAR</sequence>
<feature type="region of interest" description="Disordered" evidence="5">
    <location>
        <begin position="83"/>
        <end position="102"/>
    </location>
</feature>
<dbReference type="CDD" id="cd13315">
    <property type="entry name" value="PH_Sec3"/>
    <property type="match status" value="1"/>
</dbReference>
<dbReference type="Pfam" id="PF09763">
    <property type="entry name" value="Sec3_CC"/>
    <property type="match status" value="1"/>
</dbReference>
<feature type="region of interest" description="Disordered" evidence="5">
    <location>
        <begin position="1"/>
        <end position="48"/>
    </location>
</feature>
<dbReference type="InterPro" id="IPR048628">
    <property type="entry name" value="Sec3_C"/>
</dbReference>
<name>A0A6A6UVK7_9PEZI</name>
<keyword evidence="8" id="KW-1185">Reference proteome</keyword>
<dbReference type="OrthoDB" id="27109at2759"/>
<proteinExistence type="inferred from homology"/>
<evidence type="ECO:0000313" key="7">
    <source>
        <dbReference type="EMBL" id="KAF2675471.1"/>
    </source>
</evidence>
<feature type="compositionally biased region" description="Polar residues" evidence="5">
    <location>
        <begin position="223"/>
        <end position="239"/>
    </location>
</feature>
<reference evidence="7" key="1">
    <citation type="journal article" date="2020" name="Stud. Mycol.">
        <title>101 Dothideomycetes genomes: a test case for predicting lifestyles and emergence of pathogens.</title>
        <authorList>
            <person name="Haridas S."/>
            <person name="Albert R."/>
            <person name="Binder M."/>
            <person name="Bloem J."/>
            <person name="Labutti K."/>
            <person name="Salamov A."/>
            <person name="Andreopoulos B."/>
            <person name="Baker S."/>
            <person name="Barry K."/>
            <person name="Bills G."/>
            <person name="Bluhm B."/>
            <person name="Cannon C."/>
            <person name="Castanera R."/>
            <person name="Culley D."/>
            <person name="Daum C."/>
            <person name="Ezra D."/>
            <person name="Gonzalez J."/>
            <person name="Henrissat B."/>
            <person name="Kuo A."/>
            <person name="Liang C."/>
            <person name="Lipzen A."/>
            <person name="Lutzoni F."/>
            <person name="Magnuson J."/>
            <person name="Mondo S."/>
            <person name="Nolan M."/>
            <person name="Ohm R."/>
            <person name="Pangilinan J."/>
            <person name="Park H.-J."/>
            <person name="Ramirez L."/>
            <person name="Alfaro M."/>
            <person name="Sun H."/>
            <person name="Tritt A."/>
            <person name="Yoshinaga Y."/>
            <person name="Zwiers L.-H."/>
            <person name="Turgeon B."/>
            <person name="Goodwin S."/>
            <person name="Spatafora J."/>
            <person name="Crous P."/>
            <person name="Grigoriev I."/>
        </authorList>
    </citation>
    <scope>NUCLEOTIDE SEQUENCE</scope>
    <source>
        <strain evidence="7">CBS 115976</strain>
    </source>
</reference>
<feature type="region of interest" description="Disordered" evidence="5">
    <location>
        <begin position="223"/>
        <end position="542"/>
    </location>
</feature>
<evidence type="ECO:0000256" key="3">
    <source>
        <dbReference type="ARBA" id="ARBA00022483"/>
    </source>
</evidence>
<dbReference type="EMBL" id="MU004230">
    <property type="protein sequence ID" value="KAF2675471.1"/>
    <property type="molecule type" value="Genomic_DNA"/>
</dbReference>
<dbReference type="GO" id="GO:0006887">
    <property type="term" value="P:exocytosis"/>
    <property type="evidence" value="ECO:0007669"/>
    <property type="project" value="UniProtKB-KW"/>
</dbReference>
<feature type="compositionally biased region" description="Polar residues" evidence="5">
    <location>
        <begin position="287"/>
        <end position="297"/>
    </location>
</feature>
<feature type="compositionally biased region" description="Gly residues" evidence="5">
    <location>
        <begin position="355"/>
        <end position="365"/>
    </location>
</feature>
<feature type="compositionally biased region" description="Pro residues" evidence="5">
    <location>
        <begin position="25"/>
        <end position="40"/>
    </location>
</feature>
<dbReference type="InterPro" id="IPR028258">
    <property type="entry name" value="Sec3-PIP2_bind"/>
</dbReference>
<dbReference type="InterPro" id="IPR019160">
    <property type="entry name" value="Sec3_CC"/>
</dbReference>
<protein>
    <recommendedName>
        <fullName evidence="6">Exocyst complex component Sec3 PIP2-binding N-terminal domain-containing protein</fullName>
    </recommendedName>
</protein>
<organism evidence="7 8">
    <name type="scientific">Microthyrium microscopicum</name>
    <dbReference type="NCBI Taxonomy" id="703497"/>
    <lineage>
        <taxon>Eukaryota</taxon>
        <taxon>Fungi</taxon>
        <taxon>Dikarya</taxon>
        <taxon>Ascomycota</taxon>
        <taxon>Pezizomycotina</taxon>
        <taxon>Dothideomycetes</taxon>
        <taxon>Dothideomycetes incertae sedis</taxon>
        <taxon>Microthyriales</taxon>
        <taxon>Microthyriaceae</taxon>
        <taxon>Microthyrium</taxon>
    </lineage>
</organism>
<gene>
    <name evidence="7" type="ORF">BT63DRAFT_436359</name>
</gene>
<keyword evidence="2" id="KW-0813">Transport</keyword>
<evidence type="ECO:0000256" key="5">
    <source>
        <dbReference type="SAM" id="MobiDB-lite"/>
    </source>
</evidence>
<evidence type="ECO:0000313" key="8">
    <source>
        <dbReference type="Proteomes" id="UP000799302"/>
    </source>
</evidence>
<dbReference type="Pfam" id="PF20654">
    <property type="entry name" value="Sec3_C-term"/>
    <property type="match status" value="1"/>
</dbReference>
<evidence type="ECO:0000256" key="4">
    <source>
        <dbReference type="ARBA" id="ARBA00023054"/>
    </source>
</evidence>
<dbReference type="GO" id="GO:0005546">
    <property type="term" value="F:phosphatidylinositol-4,5-bisphosphate binding"/>
    <property type="evidence" value="ECO:0007669"/>
    <property type="project" value="TreeGrafter"/>
</dbReference>
<feature type="compositionally biased region" description="Pro residues" evidence="5">
    <location>
        <begin position="459"/>
        <end position="470"/>
    </location>
</feature>
<feature type="compositionally biased region" description="Basic and acidic residues" evidence="5">
    <location>
        <begin position="500"/>
        <end position="513"/>
    </location>
</feature>
<dbReference type="PANTHER" id="PTHR16092:SF14">
    <property type="entry name" value="EXOCYST COMPLEX COMPONENT 1 ISOFORM X1"/>
    <property type="match status" value="1"/>
</dbReference>
<evidence type="ECO:0000256" key="1">
    <source>
        <dbReference type="ARBA" id="ARBA00006518"/>
    </source>
</evidence>
<dbReference type="SMART" id="SM01313">
    <property type="entry name" value="Sec3-PIP2_bind"/>
    <property type="match status" value="1"/>
</dbReference>
<dbReference type="FunFam" id="2.30.29.90:FF:000003">
    <property type="entry name" value="Exocyst complex component Sec3"/>
    <property type="match status" value="1"/>
</dbReference>
<comment type="similarity">
    <text evidence="1">Belongs to the SEC3 family.</text>
</comment>
<dbReference type="Pfam" id="PF15277">
    <property type="entry name" value="Sec3-PIP2_bind"/>
    <property type="match status" value="1"/>
</dbReference>
<dbReference type="PANTHER" id="PTHR16092">
    <property type="entry name" value="SEC3/SYNTAXIN-RELATED"/>
    <property type="match status" value="1"/>
</dbReference>
<keyword evidence="3" id="KW-0268">Exocytosis</keyword>
<accession>A0A6A6UVK7</accession>
<feature type="compositionally biased region" description="Polar residues" evidence="5">
    <location>
        <begin position="596"/>
        <end position="624"/>
    </location>
</feature>
<feature type="region of interest" description="Disordered" evidence="5">
    <location>
        <begin position="577"/>
        <end position="664"/>
    </location>
</feature>
<dbReference type="GO" id="GO:0005886">
    <property type="term" value="C:plasma membrane"/>
    <property type="evidence" value="ECO:0007669"/>
    <property type="project" value="TreeGrafter"/>
</dbReference>
<dbReference type="Proteomes" id="UP000799302">
    <property type="component" value="Unassembled WGS sequence"/>
</dbReference>